<dbReference type="AlphaFoldDB" id="A0A9X2XPR0"/>
<dbReference type="Proteomes" id="UP001155483">
    <property type="component" value="Unassembled WGS sequence"/>
</dbReference>
<comment type="caution">
    <text evidence="1">The sequence shown here is derived from an EMBL/GenBank/DDBJ whole genome shotgun (WGS) entry which is preliminary data.</text>
</comment>
<accession>A0A9X2XPR0</accession>
<organism evidence="1 2">
    <name type="scientific">Paraflavisolibacter caeni</name>
    <dbReference type="NCBI Taxonomy" id="2982496"/>
    <lineage>
        <taxon>Bacteria</taxon>
        <taxon>Pseudomonadati</taxon>
        <taxon>Bacteroidota</taxon>
        <taxon>Chitinophagia</taxon>
        <taxon>Chitinophagales</taxon>
        <taxon>Chitinophagaceae</taxon>
        <taxon>Paraflavisolibacter</taxon>
    </lineage>
</organism>
<gene>
    <name evidence="1" type="ORF">OCK74_20755</name>
</gene>
<dbReference type="EMBL" id="JAOTIF010000021">
    <property type="protein sequence ID" value="MCU7551564.1"/>
    <property type="molecule type" value="Genomic_DNA"/>
</dbReference>
<evidence type="ECO:0000313" key="2">
    <source>
        <dbReference type="Proteomes" id="UP001155483"/>
    </source>
</evidence>
<reference evidence="1" key="1">
    <citation type="submission" date="2022-09" db="EMBL/GenBank/DDBJ databases">
        <authorList>
            <person name="Yuan C."/>
            <person name="Ke Z."/>
        </authorList>
    </citation>
    <scope>NUCLEOTIDE SEQUENCE</scope>
    <source>
        <strain evidence="1">LB-8</strain>
    </source>
</reference>
<evidence type="ECO:0000313" key="1">
    <source>
        <dbReference type="EMBL" id="MCU7551564.1"/>
    </source>
</evidence>
<protein>
    <submittedName>
        <fullName evidence="1">Uncharacterized protein</fullName>
    </submittedName>
</protein>
<sequence length="62" mass="7139">MKTTIEKKSSEYVRIENDSAPRKNTTMEASNDKPDMEVQIIQMGPSFLGMPGWKFFVVKDKK</sequence>
<proteinExistence type="predicted"/>
<keyword evidence="2" id="KW-1185">Reference proteome</keyword>
<dbReference type="RefSeq" id="WP_279299000.1">
    <property type="nucleotide sequence ID" value="NZ_JAOTIF010000021.1"/>
</dbReference>
<reference evidence="1" key="2">
    <citation type="submission" date="2023-04" db="EMBL/GenBank/DDBJ databases">
        <title>Paracnuella aquatica gen. nov., sp. nov., a member of the family Chitinophagaceae isolated from a hot spring.</title>
        <authorList>
            <person name="Wang C."/>
        </authorList>
    </citation>
    <scope>NUCLEOTIDE SEQUENCE</scope>
    <source>
        <strain evidence="1">LB-8</strain>
    </source>
</reference>
<name>A0A9X2XPR0_9BACT</name>